<evidence type="ECO:0008006" key="6">
    <source>
        <dbReference type="Google" id="ProtNLM"/>
    </source>
</evidence>
<dbReference type="AlphaFoldDB" id="A0A7W7YFC4"/>
<dbReference type="PANTHER" id="PTHR10680:SF14">
    <property type="entry name" value="PEPTIDYL-GLYCINE ALPHA-AMIDATING MONOOXYGENASE"/>
    <property type="match status" value="1"/>
</dbReference>
<comment type="caution">
    <text evidence="4">The sequence shown here is derived from an EMBL/GenBank/DDBJ whole genome shotgun (WGS) entry which is preliminary data.</text>
</comment>
<evidence type="ECO:0000256" key="2">
    <source>
        <dbReference type="ARBA" id="ARBA00023180"/>
    </source>
</evidence>
<evidence type="ECO:0000313" key="4">
    <source>
        <dbReference type="EMBL" id="MBB5035155.1"/>
    </source>
</evidence>
<feature type="signal peptide" evidence="3">
    <location>
        <begin position="1"/>
        <end position="21"/>
    </location>
</feature>
<gene>
    <name evidence="4" type="ORF">HNQ65_004763</name>
</gene>
<dbReference type="Gene3D" id="2.120.10.30">
    <property type="entry name" value="TolB, C-terminal domain"/>
    <property type="match status" value="1"/>
</dbReference>
<sequence>MIRPVFLLLVCLIGAVLPSNSEEVLGQGEFCYRVVPGWGNEALAQVKVKNGHAVALDAAGRLFFLTDDARNNVVILDAKSGGMIKQWTARMPGAHGMSLIREGEREVLYITDTQLHEVRKLTLDGEELAHYPWPEGAKLHASANEYRPSKTIHFPDGSFCVFDGYGKDYIFHYKPDGTLLRWWGGNLGEGENQLKHWGPHGGALERSDFVSDSAKTRVIVAMSDQQEIKRFTAEGRFIDKIPMPGGNPRDIVFWGEHILVPHLGDQWPKDRNSSGFISIVDREYRIVSNIGAPAAVYVDGVLQPMQSDRKTFIHPHGVAVDGEGNLYVAQFSSPAAPLLKLERVR</sequence>
<dbReference type="PANTHER" id="PTHR10680">
    <property type="entry name" value="PEPTIDYL-GLYCINE ALPHA-AMIDATING MONOOXYGENASE"/>
    <property type="match status" value="1"/>
</dbReference>
<keyword evidence="2" id="KW-0325">Glycoprotein</keyword>
<feature type="chain" id="PRO_5030876549" description="6-bladed beta-propeller" evidence="3">
    <location>
        <begin position="22"/>
        <end position="345"/>
    </location>
</feature>
<name>A0A7W7YFC4_9BACT</name>
<dbReference type="SUPFAM" id="SSF101898">
    <property type="entry name" value="NHL repeat"/>
    <property type="match status" value="1"/>
</dbReference>
<keyword evidence="5" id="KW-1185">Reference proteome</keyword>
<protein>
    <recommendedName>
        <fullName evidence="6">6-bladed beta-propeller</fullName>
    </recommendedName>
</protein>
<evidence type="ECO:0000256" key="3">
    <source>
        <dbReference type="SAM" id="SignalP"/>
    </source>
</evidence>
<reference evidence="4 5" key="1">
    <citation type="submission" date="2020-08" db="EMBL/GenBank/DDBJ databases">
        <title>Genomic Encyclopedia of Type Strains, Phase IV (KMG-IV): sequencing the most valuable type-strain genomes for metagenomic binning, comparative biology and taxonomic classification.</title>
        <authorList>
            <person name="Goeker M."/>
        </authorList>
    </citation>
    <scope>NUCLEOTIDE SEQUENCE [LARGE SCALE GENOMIC DNA]</scope>
    <source>
        <strain evidence="4 5">DSM 12252</strain>
    </source>
</reference>
<dbReference type="GO" id="GO:0005576">
    <property type="term" value="C:extracellular region"/>
    <property type="evidence" value="ECO:0007669"/>
    <property type="project" value="TreeGrafter"/>
</dbReference>
<dbReference type="InterPro" id="IPR011042">
    <property type="entry name" value="6-blade_b-propeller_TolB-like"/>
</dbReference>
<organism evidence="4 5">
    <name type="scientific">Prosthecobacter vanneervenii</name>
    <dbReference type="NCBI Taxonomy" id="48466"/>
    <lineage>
        <taxon>Bacteria</taxon>
        <taxon>Pseudomonadati</taxon>
        <taxon>Verrucomicrobiota</taxon>
        <taxon>Verrucomicrobiia</taxon>
        <taxon>Verrucomicrobiales</taxon>
        <taxon>Verrucomicrobiaceae</taxon>
        <taxon>Prosthecobacter</taxon>
    </lineage>
</organism>
<evidence type="ECO:0000256" key="1">
    <source>
        <dbReference type="ARBA" id="ARBA00022729"/>
    </source>
</evidence>
<proteinExistence type="predicted"/>
<dbReference type="RefSeq" id="WP_184343652.1">
    <property type="nucleotide sequence ID" value="NZ_JACHIG010000013.1"/>
</dbReference>
<dbReference type="EMBL" id="JACHIG010000013">
    <property type="protein sequence ID" value="MBB5035155.1"/>
    <property type="molecule type" value="Genomic_DNA"/>
</dbReference>
<dbReference type="Proteomes" id="UP000590740">
    <property type="component" value="Unassembled WGS sequence"/>
</dbReference>
<keyword evidence="1 3" id="KW-0732">Signal</keyword>
<accession>A0A7W7YFC4</accession>
<evidence type="ECO:0000313" key="5">
    <source>
        <dbReference type="Proteomes" id="UP000590740"/>
    </source>
</evidence>